<sequence>MNLWKYGLRIVGWKLDISAPRRDKCVICVAPHTSNWDFILGLFAYKSLGREANFLMKDFWFFFPLKYLLRALGGIPVFRGNKKGSLTNQVIELFHNKKYVNLAVTPEGTRSATNRWHTGFLYIACGADVPVQFGVIDYANKLVFIRDEYYPTGDIEKDLEYVKNYYAPYDYCAKYPNKFKI</sequence>
<gene>
    <name evidence="1" type="ORF">E5331_19405</name>
</gene>
<reference evidence="1" key="1">
    <citation type="submission" date="2019-04" db="EMBL/GenBank/DDBJ databases">
        <title>Microbes associate with the intestines of laboratory mice.</title>
        <authorList>
            <person name="Navarre W."/>
            <person name="Wong E."/>
            <person name="Huang K."/>
            <person name="Tropini C."/>
            <person name="Ng K."/>
            <person name="Yu B."/>
        </authorList>
    </citation>
    <scope>NUCLEOTIDE SEQUENCE</scope>
    <source>
        <strain evidence="1">NM04_E33</strain>
    </source>
</reference>
<evidence type="ECO:0000313" key="2">
    <source>
        <dbReference type="Proteomes" id="UP000306319"/>
    </source>
</evidence>
<name>A0AC61RCU1_9BACT</name>
<keyword evidence="1" id="KW-0808">Transferase</keyword>
<evidence type="ECO:0000313" key="1">
    <source>
        <dbReference type="EMBL" id="TGY75835.1"/>
    </source>
</evidence>
<keyword evidence="2" id="KW-1185">Reference proteome</keyword>
<proteinExistence type="predicted"/>
<keyword evidence="1" id="KW-0012">Acyltransferase</keyword>
<protein>
    <submittedName>
        <fullName evidence="1">Acyltransferase</fullName>
    </submittedName>
</protein>
<accession>A0AC61RCU1</accession>
<dbReference type="EMBL" id="SRYB01000050">
    <property type="protein sequence ID" value="TGY75835.1"/>
    <property type="molecule type" value="Genomic_DNA"/>
</dbReference>
<organism evidence="1 2">
    <name type="scientific">Lepagella muris</name>
    <dbReference type="NCBI Taxonomy" id="3032870"/>
    <lineage>
        <taxon>Bacteria</taxon>
        <taxon>Pseudomonadati</taxon>
        <taxon>Bacteroidota</taxon>
        <taxon>Bacteroidia</taxon>
        <taxon>Bacteroidales</taxon>
        <taxon>Muribaculaceae</taxon>
        <taxon>Lepagella</taxon>
    </lineage>
</organism>
<dbReference type="Proteomes" id="UP000306319">
    <property type="component" value="Unassembled WGS sequence"/>
</dbReference>
<comment type="caution">
    <text evidence="1">The sequence shown here is derived from an EMBL/GenBank/DDBJ whole genome shotgun (WGS) entry which is preliminary data.</text>
</comment>